<dbReference type="OrthoDB" id="2418081at2759"/>
<dbReference type="VEuPathDB" id="FungiDB:CAGL0D02398g"/>
<dbReference type="PANTHER" id="PTHR10655">
    <property type="entry name" value="LYSOPHOSPHOLIPASE-RELATED"/>
    <property type="match status" value="1"/>
</dbReference>
<accession>A0A0W0DC70</accession>
<keyword evidence="6" id="KW-0276">Fatty acid metabolism</keyword>
<dbReference type="InterPro" id="IPR029058">
    <property type="entry name" value="AB_hydrolase_fold"/>
</dbReference>
<comment type="similarity">
    <text evidence="1">Belongs to the AB hydrolase superfamily. AB hydrolase 2 family.</text>
</comment>
<evidence type="ECO:0000259" key="10">
    <source>
        <dbReference type="Pfam" id="PF02230"/>
    </source>
</evidence>
<evidence type="ECO:0000256" key="2">
    <source>
        <dbReference type="ARBA" id="ARBA00012423"/>
    </source>
</evidence>
<evidence type="ECO:0000256" key="7">
    <source>
        <dbReference type="ARBA" id="ARBA00029392"/>
    </source>
</evidence>
<sequence length="230" mass="25166">MSTAVRIASTKKPAKYALIFLHGLGDTGQGWSFLAQYLQQYHPCFESTNFIFPNAPIKPVTANGGMPMPSWFDIKVWDWTTSNVDTVGFQQSLKEVQKYVDSSISDGIEPQNIIVGGFSQGAALALASAVTLNNKIGAFIGLSGFAYLRNELQETRKNLNPNTPVFHGHGESDDVVPFPIGVQTAEFFKSAGELENYTFKSYRGLGHSADPAELNDLAEFLKSNVYSKDA</sequence>
<protein>
    <recommendedName>
        <fullName evidence="3">Acyl-protein thioesterase 1</fullName>
        <ecNumber evidence="2">3.1.2.22</ecNumber>
    </recommendedName>
    <alternativeName>
        <fullName evidence="8">Palmitoyl-protein hydrolase</fullName>
    </alternativeName>
</protein>
<evidence type="ECO:0000256" key="3">
    <source>
        <dbReference type="ARBA" id="ARBA00014923"/>
    </source>
</evidence>
<dbReference type="Proteomes" id="UP000054886">
    <property type="component" value="Unassembled WGS sequence"/>
</dbReference>
<dbReference type="EMBL" id="LLZZ01000131">
    <property type="protein sequence ID" value="KTB01348.1"/>
    <property type="molecule type" value="Genomic_DNA"/>
</dbReference>
<feature type="domain" description="Phospholipase/carboxylesterase/thioesterase" evidence="10">
    <location>
        <begin position="5"/>
        <end position="223"/>
    </location>
</feature>
<dbReference type="Gene3D" id="3.40.50.1820">
    <property type="entry name" value="alpha/beta hydrolase"/>
    <property type="match status" value="1"/>
</dbReference>
<dbReference type="InterPro" id="IPR050565">
    <property type="entry name" value="LYPA1-2/EST-like"/>
</dbReference>
<dbReference type="SMR" id="A0A0W0DC70"/>
<evidence type="ECO:0000313" key="12">
    <source>
        <dbReference type="Proteomes" id="UP000054886"/>
    </source>
</evidence>
<reference evidence="11 12" key="1">
    <citation type="submission" date="2015-10" db="EMBL/GenBank/DDBJ databases">
        <title>Draft genomes sequences of Candida glabrata isolates 1A, 1B, 2A, 2B, 3A and 3B.</title>
        <authorList>
            <person name="Haavelsrud O.E."/>
            <person name="Gaustad P."/>
        </authorList>
    </citation>
    <scope>NUCLEOTIDE SEQUENCE [LARGE SCALE GENOMIC DNA]</scope>
    <source>
        <strain evidence="11">910700640</strain>
    </source>
</reference>
<dbReference type="GO" id="GO:0052689">
    <property type="term" value="F:carboxylic ester hydrolase activity"/>
    <property type="evidence" value="ECO:0007669"/>
    <property type="project" value="UniProtKB-KW"/>
</dbReference>
<dbReference type="VEuPathDB" id="FungiDB:GWK60_D02563"/>
<dbReference type="GO" id="GO:0005737">
    <property type="term" value="C:cytoplasm"/>
    <property type="evidence" value="ECO:0007669"/>
    <property type="project" value="TreeGrafter"/>
</dbReference>
<proteinExistence type="inferred from homology"/>
<evidence type="ECO:0000256" key="8">
    <source>
        <dbReference type="ARBA" id="ARBA00031195"/>
    </source>
</evidence>
<dbReference type="InterPro" id="IPR003140">
    <property type="entry name" value="PLipase/COase/thioEstase"/>
</dbReference>
<dbReference type="VEuPathDB" id="FungiDB:B1J91_D02398g"/>
<keyword evidence="5" id="KW-0378">Hydrolase</keyword>
<dbReference type="PhylomeDB" id="A0A0W0DC70"/>
<evidence type="ECO:0000256" key="6">
    <source>
        <dbReference type="ARBA" id="ARBA00022832"/>
    </source>
</evidence>
<dbReference type="PANTHER" id="PTHR10655:SF17">
    <property type="entry name" value="LYSOPHOSPHOLIPASE-LIKE PROTEIN 1"/>
    <property type="match status" value="1"/>
</dbReference>
<evidence type="ECO:0000256" key="5">
    <source>
        <dbReference type="ARBA" id="ARBA00022801"/>
    </source>
</evidence>
<dbReference type="AlphaFoldDB" id="A0A0W0DC70"/>
<dbReference type="Pfam" id="PF02230">
    <property type="entry name" value="Abhydrolase_2"/>
    <property type="match status" value="1"/>
</dbReference>
<dbReference type="EC" id="3.1.2.22" evidence="2"/>
<evidence type="ECO:0000313" key="11">
    <source>
        <dbReference type="EMBL" id="KTB01348.1"/>
    </source>
</evidence>
<evidence type="ECO:0000256" key="4">
    <source>
        <dbReference type="ARBA" id="ARBA00022487"/>
    </source>
</evidence>
<keyword evidence="6" id="KW-0443">Lipid metabolism</keyword>
<dbReference type="VEuPathDB" id="FungiDB:GVI51_D02343"/>
<comment type="caution">
    <text evidence="11">The sequence shown here is derived from an EMBL/GenBank/DDBJ whole genome shotgun (WGS) entry which is preliminary data.</text>
</comment>
<comment type="catalytic activity">
    <reaction evidence="9">
        <text>S-hexadecanoyl-L-cysteinyl-[protein] + H2O = L-cysteinyl-[protein] + hexadecanoate + H(+)</text>
        <dbReference type="Rhea" id="RHEA:19233"/>
        <dbReference type="Rhea" id="RHEA-COMP:10131"/>
        <dbReference type="Rhea" id="RHEA-COMP:11032"/>
        <dbReference type="ChEBI" id="CHEBI:7896"/>
        <dbReference type="ChEBI" id="CHEBI:15377"/>
        <dbReference type="ChEBI" id="CHEBI:15378"/>
        <dbReference type="ChEBI" id="CHEBI:29950"/>
        <dbReference type="ChEBI" id="CHEBI:74151"/>
        <dbReference type="EC" id="3.1.2.22"/>
    </reaction>
</comment>
<dbReference type="OMA" id="WYDILAM"/>
<evidence type="ECO:0000256" key="9">
    <source>
        <dbReference type="ARBA" id="ARBA00047337"/>
    </source>
</evidence>
<comment type="function">
    <text evidence="7">Hydrolyzes fatty acids from S-acylated cysteine residues in proteins with a strong preference for palmitoylated G-alpha proteins over other acyl substrates. Mediates the deacylation of G-alpha proteins such as GPA1 in vivo, but has weak or no activity toward palmitoylated Ras proteins. Has weak lysophospholipase activity in vitro; however such activity may not exist in vivo.</text>
</comment>
<organism evidence="11 12">
    <name type="scientific">Candida glabrata</name>
    <name type="common">Yeast</name>
    <name type="synonym">Torulopsis glabrata</name>
    <dbReference type="NCBI Taxonomy" id="5478"/>
    <lineage>
        <taxon>Eukaryota</taxon>
        <taxon>Fungi</taxon>
        <taxon>Dikarya</taxon>
        <taxon>Ascomycota</taxon>
        <taxon>Saccharomycotina</taxon>
        <taxon>Saccharomycetes</taxon>
        <taxon>Saccharomycetales</taxon>
        <taxon>Saccharomycetaceae</taxon>
        <taxon>Nakaseomyces</taxon>
    </lineage>
</organism>
<dbReference type="GO" id="GO:0008474">
    <property type="term" value="F:palmitoyl-(protein) hydrolase activity"/>
    <property type="evidence" value="ECO:0007669"/>
    <property type="project" value="UniProtKB-EC"/>
</dbReference>
<dbReference type="GO" id="GO:0006631">
    <property type="term" value="P:fatty acid metabolic process"/>
    <property type="evidence" value="ECO:0007669"/>
    <property type="project" value="UniProtKB-KW"/>
</dbReference>
<evidence type="ECO:0000256" key="1">
    <source>
        <dbReference type="ARBA" id="ARBA00006499"/>
    </source>
</evidence>
<dbReference type="SUPFAM" id="SSF53474">
    <property type="entry name" value="alpha/beta-Hydrolases"/>
    <property type="match status" value="1"/>
</dbReference>
<keyword evidence="4" id="KW-0719">Serine esterase</keyword>
<name>A0A0W0DC70_CANGB</name>
<gene>
    <name evidence="11" type="ORF">AO440_000713</name>
</gene>